<evidence type="ECO:0000256" key="2">
    <source>
        <dbReference type="ARBA" id="ARBA00006432"/>
    </source>
</evidence>
<proteinExistence type="inferred from homology"/>
<dbReference type="EMBL" id="FOLM01000018">
    <property type="protein sequence ID" value="SFD53335.1"/>
    <property type="molecule type" value="Genomic_DNA"/>
</dbReference>
<dbReference type="Pfam" id="PF13193">
    <property type="entry name" value="AMP-binding_C"/>
    <property type="match status" value="1"/>
</dbReference>
<evidence type="ECO:0000256" key="3">
    <source>
        <dbReference type="ARBA" id="ARBA00022450"/>
    </source>
</evidence>
<dbReference type="SMART" id="SM00823">
    <property type="entry name" value="PKS_PP"/>
    <property type="match status" value="1"/>
</dbReference>
<name>A0A1I1T3S0_9ACTN</name>
<gene>
    <name evidence="6" type="ORF">SAMN05421773_11831</name>
</gene>
<dbReference type="SMART" id="SM00824">
    <property type="entry name" value="PKS_TE"/>
    <property type="match status" value="1"/>
</dbReference>
<keyword evidence="4" id="KW-0597">Phosphoprotein</keyword>
<dbReference type="Pfam" id="PF00501">
    <property type="entry name" value="AMP-binding"/>
    <property type="match status" value="1"/>
</dbReference>
<dbReference type="InterPro" id="IPR029058">
    <property type="entry name" value="AB_hydrolase_fold"/>
</dbReference>
<dbReference type="GO" id="GO:0031177">
    <property type="term" value="F:phosphopantetheine binding"/>
    <property type="evidence" value="ECO:0007669"/>
    <property type="project" value="InterPro"/>
</dbReference>
<keyword evidence="7" id="KW-1185">Reference proteome</keyword>
<dbReference type="PROSITE" id="PS50075">
    <property type="entry name" value="CARRIER"/>
    <property type="match status" value="1"/>
</dbReference>
<dbReference type="GO" id="GO:0005829">
    <property type="term" value="C:cytosol"/>
    <property type="evidence" value="ECO:0007669"/>
    <property type="project" value="TreeGrafter"/>
</dbReference>
<dbReference type="Gene3D" id="3.40.50.1820">
    <property type="entry name" value="alpha/beta hydrolase"/>
    <property type="match status" value="1"/>
</dbReference>
<evidence type="ECO:0000313" key="6">
    <source>
        <dbReference type="EMBL" id="SFD53335.1"/>
    </source>
</evidence>
<dbReference type="Gene3D" id="3.30.300.30">
    <property type="match status" value="1"/>
</dbReference>
<dbReference type="GO" id="GO:0072330">
    <property type="term" value="P:monocarboxylic acid biosynthetic process"/>
    <property type="evidence" value="ECO:0007669"/>
    <property type="project" value="UniProtKB-ARBA"/>
</dbReference>
<dbReference type="Gene3D" id="3.40.50.12780">
    <property type="entry name" value="N-terminal domain of ligase-like"/>
    <property type="match status" value="1"/>
</dbReference>
<organism evidence="6 7">
    <name type="scientific">Streptomyces aidingensis</name>
    <dbReference type="NCBI Taxonomy" id="910347"/>
    <lineage>
        <taxon>Bacteria</taxon>
        <taxon>Bacillati</taxon>
        <taxon>Actinomycetota</taxon>
        <taxon>Actinomycetes</taxon>
        <taxon>Kitasatosporales</taxon>
        <taxon>Streptomycetaceae</taxon>
        <taxon>Streptomyces</taxon>
    </lineage>
</organism>
<dbReference type="STRING" id="910347.SAMN05421773_11831"/>
<evidence type="ECO:0000256" key="1">
    <source>
        <dbReference type="ARBA" id="ARBA00001957"/>
    </source>
</evidence>
<comment type="cofactor">
    <cofactor evidence="1">
        <name>pantetheine 4'-phosphate</name>
        <dbReference type="ChEBI" id="CHEBI:47942"/>
    </cofactor>
</comment>
<sequence>MTAGSTPVIGRPYGSARVHLVNERLEPVPPGTAGEIVIGGPGVGRGYLNRPGVTAGVFVPDPFGAPGERLYRTGDLGRYTADGQIEFLGRNDHQVKILGQRIEPEEVEAALRGHPAVTAAAVSAHRLGTDRRLQLVAHLVMAEGQAAPDHDSIRDHLAGRLPAAAVPALLVPVEALPMTPGGKLDRRALTVPDGLAAGPSPHRDLVPPRTGTERRVAAVWQEVLGITGIGVHDDFFALGGHSLLAVRLALQLSKEFGTRIPLAHLYTASTVAGQAARVAELPPHREAPDGRSVVPLGGTPGERPLVLVHPLGGTLFCYRDLLDGLTAPFEVYGVQGDVGGAAGPPATDLAALAGRYAGELAPVLGDRAPVIAGWSAGGVLAHELARALAGRGVHAHRLVLIDSHPQHAQAAEDTEDTEAAEAAAADLAALDALRDRVAAQGPGALLGADDADRLFATLGVDPEEVAGLDAATTATLMGFWRDMLAGLTAHRPAAFAGPAELLLARGDGNGPVDDRAVIAAWRELTGTLTVTRADGDHFQLLRRPWVKAVADALRGPTGQTGE</sequence>
<dbReference type="GO" id="GO:0009366">
    <property type="term" value="C:enterobactin synthetase complex"/>
    <property type="evidence" value="ECO:0007669"/>
    <property type="project" value="TreeGrafter"/>
</dbReference>
<dbReference type="InterPro" id="IPR042099">
    <property type="entry name" value="ANL_N_sf"/>
</dbReference>
<dbReference type="GO" id="GO:0047527">
    <property type="term" value="F:2,3-dihydroxybenzoate-serine ligase activity"/>
    <property type="evidence" value="ECO:0007669"/>
    <property type="project" value="TreeGrafter"/>
</dbReference>
<dbReference type="InterPro" id="IPR009081">
    <property type="entry name" value="PP-bd_ACP"/>
</dbReference>
<dbReference type="InterPro" id="IPR020806">
    <property type="entry name" value="PKS_PP-bd"/>
</dbReference>
<dbReference type="AlphaFoldDB" id="A0A1I1T3S0"/>
<dbReference type="Proteomes" id="UP000199207">
    <property type="component" value="Unassembled WGS sequence"/>
</dbReference>
<dbReference type="InterPro" id="IPR001031">
    <property type="entry name" value="Thioesterase"/>
</dbReference>
<evidence type="ECO:0000313" key="7">
    <source>
        <dbReference type="Proteomes" id="UP000199207"/>
    </source>
</evidence>
<accession>A0A1I1T3S0</accession>
<dbReference type="SUPFAM" id="SSF53474">
    <property type="entry name" value="alpha/beta-Hydrolases"/>
    <property type="match status" value="1"/>
</dbReference>
<dbReference type="SUPFAM" id="SSF56801">
    <property type="entry name" value="Acetyl-CoA synthetase-like"/>
    <property type="match status" value="1"/>
</dbReference>
<dbReference type="Pfam" id="PF00975">
    <property type="entry name" value="Thioesterase"/>
    <property type="match status" value="1"/>
</dbReference>
<dbReference type="InterPro" id="IPR045851">
    <property type="entry name" value="AMP-bd_C_sf"/>
</dbReference>
<dbReference type="PANTHER" id="PTHR45527">
    <property type="entry name" value="NONRIBOSOMAL PEPTIDE SYNTHETASE"/>
    <property type="match status" value="1"/>
</dbReference>
<evidence type="ECO:0000256" key="4">
    <source>
        <dbReference type="ARBA" id="ARBA00022553"/>
    </source>
</evidence>
<dbReference type="InterPro" id="IPR036736">
    <property type="entry name" value="ACP-like_sf"/>
</dbReference>
<evidence type="ECO:0000259" key="5">
    <source>
        <dbReference type="PROSITE" id="PS50075"/>
    </source>
</evidence>
<dbReference type="FunFam" id="1.10.1200.10:FF:000016">
    <property type="entry name" value="Non-ribosomal peptide synthase"/>
    <property type="match status" value="1"/>
</dbReference>
<reference evidence="6 7" key="1">
    <citation type="submission" date="2016-10" db="EMBL/GenBank/DDBJ databases">
        <authorList>
            <person name="de Groot N.N."/>
        </authorList>
    </citation>
    <scope>NUCLEOTIDE SEQUENCE [LARGE SCALE GENOMIC DNA]</scope>
    <source>
        <strain evidence="6 7">CGMCC 4.5739</strain>
    </source>
</reference>
<keyword evidence="3" id="KW-0596">Phosphopantetheine</keyword>
<comment type="similarity">
    <text evidence="2">Belongs to the ATP-dependent AMP-binding enzyme family.</text>
</comment>
<dbReference type="Pfam" id="PF00550">
    <property type="entry name" value="PP-binding"/>
    <property type="match status" value="1"/>
</dbReference>
<dbReference type="PANTHER" id="PTHR45527:SF1">
    <property type="entry name" value="FATTY ACID SYNTHASE"/>
    <property type="match status" value="1"/>
</dbReference>
<dbReference type="Gene3D" id="1.10.1200.10">
    <property type="entry name" value="ACP-like"/>
    <property type="match status" value="1"/>
</dbReference>
<dbReference type="InterPro" id="IPR025110">
    <property type="entry name" value="AMP-bd_C"/>
</dbReference>
<dbReference type="GO" id="GO:0009239">
    <property type="term" value="P:enterobactin biosynthetic process"/>
    <property type="evidence" value="ECO:0007669"/>
    <property type="project" value="TreeGrafter"/>
</dbReference>
<dbReference type="InterPro" id="IPR000873">
    <property type="entry name" value="AMP-dep_synth/lig_dom"/>
</dbReference>
<dbReference type="InterPro" id="IPR020802">
    <property type="entry name" value="TesA-like"/>
</dbReference>
<protein>
    <submittedName>
        <fullName evidence="6">AMP-binding enzyme C-terminal domain-containing protein</fullName>
    </submittedName>
</protein>
<dbReference type="GO" id="GO:0043041">
    <property type="term" value="P:amino acid activation for nonribosomal peptide biosynthetic process"/>
    <property type="evidence" value="ECO:0007669"/>
    <property type="project" value="TreeGrafter"/>
</dbReference>
<feature type="domain" description="Carrier" evidence="5">
    <location>
        <begin position="207"/>
        <end position="282"/>
    </location>
</feature>
<dbReference type="SUPFAM" id="SSF47336">
    <property type="entry name" value="ACP-like"/>
    <property type="match status" value="1"/>
</dbReference>